<evidence type="ECO:0000313" key="2">
    <source>
        <dbReference type="Proteomes" id="UP001358417"/>
    </source>
</evidence>
<keyword evidence="2" id="KW-1185">Reference proteome</keyword>
<dbReference type="Proteomes" id="UP001358417">
    <property type="component" value="Unassembled WGS sequence"/>
</dbReference>
<dbReference type="EMBL" id="JAVRRD010000009">
    <property type="protein sequence ID" value="KAK5055350.1"/>
    <property type="molecule type" value="Genomic_DNA"/>
</dbReference>
<sequence>MAGVKCFATKPENMAMAMAIELLRGTEETTFLLLTPPIPTRAPGNGWNGGGGPRLRFMELADEIRRIGIKKGTDTLSRDQLDNPDPEESDVMQGMKWSAYMMERDDGDQTKTKRSVEAERTWNPHPHRFLAHEPFDLAGPMAGKPILICVNTKSRSFVRTPNRTTEELQELSTQGNKYDAYGKRGQYRT</sequence>
<name>A0AAV9NHG5_9EURO</name>
<evidence type="ECO:0000313" key="1">
    <source>
        <dbReference type="EMBL" id="KAK5055350.1"/>
    </source>
</evidence>
<dbReference type="RefSeq" id="XP_064707781.1">
    <property type="nucleotide sequence ID" value="XM_064856605.1"/>
</dbReference>
<dbReference type="GeneID" id="89981236"/>
<reference evidence="1 2" key="1">
    <citation type="submission" date="2023-08" db="EMBL/GenBank/DDBJ databases">
        <title>Black Yeasts Isolated from many extreme environments.</title>
        <authorList>
            <person name="Coleine C."/>
            <person name="Stajich J.E."/>
            <person name="Selbmann L."/>
        </authorList>
    </citation>
    <scope>NUCLEOTIDE SEQUENCE [LARGE SCALE GENOMIC DNA]</scope>
    <source>
        <strain evidence="1 2">CCFEE 5792</strain>
    </source>
</reference>
<comment type="caution">
    <text evidence="1">The sequence shown here is derived from an EMBL/GenBank/DDBJ whole genome shotgun (WGS) entry which is preliminary data.</text>
</comment>
<accession>A0AAV9NHG5</accession>
<dbReference type="AlphaFoldDB" id="A0AAV9NHG5"/>
<gene>
    <name evidence="1" type="ORF">LTR84_013100</name>
</gene>
<organism evidence="1 2">
    <name type="scientific">Exophiala bonariae</name>
    <dbReference type="NCBI Taxonomy" id="1690606"/>
    <lineage>
        <taxon>Eukaryota</taxon>
        <taxon>Fungi</taxon>
        <taxon>Dikarya</taxon>
        <taxon>Ascomycota</taxon>
        <taxon>Pezizomycotina</taxon>
        <taxon>Eurotiomycetes</taxon>
        <taxon>Chaetothyriomycetidae</taxon>
        <taxon>Chaetothyriales</taxon>
        <taxon>Herpotrichiellaceae</taxon>
        <taxon>Exophiala</taxon>
    </lineage>
</organism>
<proteinExistence type="predicted"/>
<protein>
    <submittedName>
        <fullName evidence="1">Uncharacterized protein</fullName>
    </submittedName>
</protein>